<evidence type="ECO:0000256" key="3">
    <source>
        <dbReference type="ARBA" id="ARBA00022741"/>
    </source>
</evidence>
<dbReference type="InterPro" id="IPR003395">
    <property type="entry name" value="RecF/RecN/SMC_N"/>
</dbReference>
<reference evidence="8 9" key="1">
    <citation type="journal article" date="2019" name="ISME J.">
        <title>Deianiraea, an extracellular bacterium associated with the ciliate Paramecium, suggests an alternative scenario for the evolution of Rickettsiales.</title>
        <authorList>
            <person name="Castelli M."/>
            <person name="Sabaneyeva E."/>
            <person name="Lanzoni O."/>
            <person name="Lebedeva N."/>
            <person name="Floriano A.M."/>
            <person name="Gaiarsa S."/>
            <person name="Benken K."/>
            <person name="Modeo L."/>
            <person name="Bandi C."/>
            <person name="Potekhin A."/>
            <person name="Sassera D."/>
            <person name="Petroni G."/>
        </authorList>
    </citation>
    <scope>NUCLEOTIDE SEQUENCE [LARGE SCALE GENOMIC DNA]</scope>
    <source>
        <strain evidence="8">CyL4-1</strain>
    </source>
</reference>
<dbReference type="GO" id="GO:0003697">
    <property type="term" value="F:single-stranded DNA binding"/>
    <property type="evidence" value="ECO:0007669"/>
    <property type="project" value="UniProtKB-UniRule"/>
</dbReference>
<organism evidence="8 9">
    <name type="scientific">Candidatus Deianiraea vastatrix</name>
    <dbReference type="NCBI Taxonomy" id="2163644"/>
    <lineage>
        <taxon>Bacteria</taxon>
        <taxon>Pseudomonadati</taxon>
        <taxon>Pseudomonadota</taxon>
        <taxon>Alphaproteobacteria</taxon>
        <taxon>Rickettsiales</taxon>
        <taxon>Candidatus Deianiraeaceae</taxon>
        <taxon>Candidatus Deianiraea</taxon>
    </lineage>
</organism>
<dbReference type="RefSeq" id="WP_146820431.1">
    <property type="nucleotide sequence ID" value="NZ_CP029077.1"/>
</dbReference>
<dbReference type="GO" id="GO:0006260">
    <property type="term" value="P:DNA replication"/>
    <property type="evidence" value="ECO:0007669"/>
    <property type="project" value="UniProtKB-UniRule"/>
</dbReference>
<keyword evidence="2 6" id="KW-0235">DNA replication</keyword>
<dbReference type="Gene3D" id="3.40.50.300">
    <property type="entry name" value="P-loop containing nucleotide triphosphate hydrolases"/>
    <property type="match status" value="1"/>
</dbReference>
<gene>
    <name evidence="6" type="primary">recF</name>
    <name evidence="8" type="ORF">Deia_00333</name>
</gene>
<keyword evidence="9" id="KW-1185">Reference proteome</keyword>
<dbReference type="AlphaFoldDB" id="A0A5B8XCP0"/>
<keyword evidence="4 6" id="KW-0067">ATP-binding</keyword>
<protein>
    <recommendedName>
        <fullName evidence="6">DNA replication and repair protein RecF</fullName>
    </recommendedName>
</protein>
<name>A0A5B8XCP0_9RICK</name>
<dbReference type="EMBL" id="CP029077">
    <property type="protein sequence ID" value="QED23139.1"/>
    <property type="molecule type" value="Genomic_DNA"/>
</dbReference>
<dbReference type="SUPFAM" id="SSF52540">
    <property type="entry name" value="P-loop containing nucleoside triphosphate hydrolases"/>
    <property type="match status" value="1"/>
</dbReference>
<evidence type="ECO:0000256" key="6">
    <source>
        <dbReference type="HAMAP-Rule" id="MF_00365"/>
    </source>
</evidence>
<sequence>MLETKIKSIILKNFRNHDIISLKLEKNSDIIAFIDKNGSGKTNILEAISLLSPGSGIRGANLHDMVKNTSVDRSFLASFEVAVGDDILHKIEILYHNGKKKITLGQKPLSAQMELKNLLGMIWLSPEIQVEIALNRSARRKFFDRMVFNFHQDHAKLILDYENLTKERHKILNINQKITQNSWLDSIEKQIADISIKICKNRLDFLENINKNAKINDLKLSFDILCDASSIVMEDFDIASTKIASKLLEFREKDKHSERTNFGCHRYDFAIRYLKNGLNIDMCSSGEKKYLITSFLICVAQSIIDKTSHCPIVLIDEFTSFIDADFRLFLIAKLRQLKCQIWLTGTEIPDINEEISVYKVSSLIV</sequence>
<keyword evidence="1 6" id="KW-0963">Cytoplasm</keyword>
<evidence type="ECO:0000259" key="7">
    <source>
        <dbReference type="Pfam" id="PF02463"/>
    </source>
</evidence>
<evidence type="ECO:0000256" key="5">
    <source>
        <dbReference type="ARBA" id="ARBA00023125"/>
    </source>
</evidence>
<evidence type="ECO:0000256" key="4">
    <source>
        <dbReference type="ARBA" id="ARBA00022840"/>
    </source>
</evidence>
<evidence type="ECO:0000313" key="9">
    <source>
        <dbReference type="Proteomes" id="UP000321934"/>
    </source>
</evidence>
<dbReference type="NCBIfam" id="TIGR00611">
    <property type="entry name" value="recf"/>
    <property type="match status" value="1"/>
</dbReference>
<comment type="similarity">
    <text evidence="6">Belongs to the RecF family.</text>
</comment>
<dbReference type="InterPro" id="IPR042174">
    <property type="entry name" value="RecF_2"/>
</dbReference>
<accession>A0A5B8XCP0</accession>
<keyword evidence="5 6" id="KW-0238">DNA-binding</keyword>
<keyword evidence="6" id="KW-0742">SOS response</keyword>
<evidence type="ECO:0000256" key="2">
    <source>
        <dbReference type="ARBA" id="ARBA00022705"/>
    </source>
</evidence>
<dbReference type="Pfam" id="PF02463">
    <property type="entry name" value="SMC_N"/>
    <property type="match status" value="1"/>
</dbReference>
<dbReference type="PANTHER" id="PTHR32182">
    <property type="entry name" value="DNA REPLICATION AND REPAIR PROTEIN RECF"/>
    <property type="match status" value="1"/>
</dbReference>
<dbReference type="Proteomes" id="UP000321934">
    <property type="component" value="Chromosome"/>
</dbReference>
<comment type="caution">
    <text evidence="6">Lacks conserved residue(s) required for the propagation of feature annotation.</text>
</comment>
<evidence type="ECO:0000256" key="1">
    <source>
        <dbReference type="ARBA" id="ARBA00022490"/>
    </source>
</evidence>
<dbReference type="GO" id="GO:0006302">
    <property type="term" value="P:double-strand break repair"/>
    <property type="evidence" value="ECO:0007669"/>
    <property type="project" value="TreeGrafter"/>
</dbReference>
<proteinExistence type="inferred from homology"/>
<dbReference type="HAMAP" id="MF_00365">
    <property type="entry name" value="RecF"/>
    <property type="match status" value="1"/>
</dbReference>
<keyword evidence="3 6" id="KW-0547">Nucleotide-binding</keyword>
<feature type="domain" description="RecF/RecN/SMC N-terminal" evidence="7">
    <location>
        <begin position="6"/>
        <end position="344"/>
    </location>
</feature>
<dbReference type="GO" id="GO:0005524">
    <property type="term" value="F:ATP binding"/>
    <property type="evidence" value="ECO:0007669"/>
    <property type="project" value="UniProtKB-UniRule"/>
</dbReference>
<comment type="function">
    <text evidence="6">The RecF protein is involved in DNA metabolism; it is required for DNA replication and normal SOS inducibility. RecF binds preferentially to single-stranded, linear DNA. It also seems to bind ATP.</text>
</comment>
<dbReference type="InterPro" id="IPR027417">
    <property type="entry name" value="P-loop_NTPase"/>
</dbReference>
<dbReference type="GO" id="GO:0005737">
    <property type="term" value="C:cytoplasm"/>
    <property type="evidence" value="ECO:0007669"/>
    <property type="project" value="UniProtKB-SubCell"/>
</dbReference>
<dbReference type="GO" id="GO:0009432">
    <property type="term" value="P:SOS response"/>
    <property type="evidence" value="ECO:0007669"/>
    <property type="project" value="UniProtKB-UniRule"/>
</dbReference>
<comment type="subcellular location">
    <subcellularLocation>
        <location evidence="6">Cytoplasm</location>
    </subcellularLocation>
</comment>
<keyword evidence="6" id="KW-0234">DNA repair</keyword>
<keyword evidence="6" id="KW-0227">DNA damage</keyword>
<dbReference type="InterPro" id="IPR001238">
    <property type="entry name" value="DNA-binding_RecF"/>
</dbReference>
<dbReference type="GO" id="GO:0000731">
    <property type="term" value="P:DNA synthesis involved in DNA repair"/>
    <property type="evidence" value="ECO:0007669"/>
    <property type="project" value="TreeGrafter"/>
</dbReference>
<evidence type="ECO:0000313" key="8">
    <source>
        <dbReference type="EMBL" id="QED23139.1"/>
    </source>
</evidence>
<dbReference type="OrthoDB" id="9803889at2"/>
<dbReference type="Gene3D" id="1.20.1050.90">
    <property type="entry name" value="RecF/RecN/SMC, N-terminal domain"/>
    <property type="match status" value="1"/>
</dbReference>
<dbReference type="PANTHER" id="PTHR32182:SF0">
    <property type="entry name" value="DNA REPLICATION AND REPAIR PROTEIN RECF"/>
    <property type="match status" value="1"/>
</dbReference>